<feature type="region of interest" description="Disordered" evidence="1">
    <location>
        <begin position="1"/>
        <end position="23"/>
    </location>
</feature>
<dbReference type="OrthoDB" id="1743579at2759"/>
<organism evidence="2 3">
    <name type="scientific">Sphaerobolus stellatus (strain SS14)</name>
    <dbReference type="NCBI Taxonomy" id="990650"/>
    <lineage>
        <taxon>Eukaryota</taxon>
        <taxon>Fungi</taxon>
        <taxon>Dikarya</taxon>
        <taxon>Basidiomycota</taxon>
        <taxon>Agaricomycotina</taxon>
        <taxon>Agaricomycetes</taxon>
        <taxon>Phallomycetidae</taxon>
        <taxon>Geastrales</taxon>
        <taxon>Sphaerobolaceae</taxon>
        <taxon>Sphaerobolus</taxon>
    </lineage>
</organism>
<evidence type="ECO:0000256" key="1">
    <source>
        <dbReference type="SAM" id="MobiDB-lite"/>
    </source>
</evidence>
<accession>A0A0C9UGF0</accession>
<gene>
    <name evidence="2" type="ORF">M422DRAFT_270742</name>
</gene>
<protein>
    <submittedName>
        <fullName evidence="2">Uncharacterized protein</fullName>
    </submittedName>
</protein>
<evidence type="ECO:0000313" key="3">
    <source>
        <dbReference type="Proteomes" id="UP000054279"/>
    </source>
</evidence>
<proteinExistence type="predicted"/>
<dbReference type="InterPro" id="IPR029058">
    <property type="entry name" value="AB_hydrolase_fold"/>
</dbReference>
<dbReference type="EMBL" id="KN837317">
    <property type="protein sequence ID" value="KIJ28052.1"/>
    <property type="molecule type" value="Genomic_DNA"/>
</dbReference>
<dbReference type="HOGENOM" id="CLU_1511536_0_0_1"/>
<reference evidence="2 3" key="1">
    <citation type="submission" date="2014-06" db="EMBL/GenBank/DDBJ databases">
        <title>Evolutionary Origins and Diversification of the Mycorrhizal Mutualists.</title>
        <authorList>
            <consortium name="DOE Joint Genome Institute"/>
            <consortium name="Mycorrhizal Genomics Consortium"/>
            <person name="Kohler A."/>
            <person name="Kuo A."/>
            <person name="Nagy L.G."/>
            <person name="Floudas D."/>
            <person name="Copeland A."/>
            <person name="Barry K.W."/>
            <person name="Cichocki N."/>
            <person name="Veneault-Fourrey C."/>
            <person name="LaButti K."/>
            <person name="Lindquist E.A."/>
            <person name="Lipzen A."/>
            <person name="Lundell T."/>
            <person name="Morin E."/>
            <person name="Murat C."/>
            <person name="Riley R."/>
            <person name="Ohm R."/>
            <person name="Sun H."/>
            <person name="Tunlid A."/>
            <person name="Henrissat B."/>
            <person name="Grigoriev I.V."/>
            <person name="Hibbett D.S."/>
            <person name="Martin F."/>
        </authorList>
    </citation>
    <scope>NUCLEOTIDE SEQUENCE [LARGE SCALE GENOMIC DNA]</scope>
    <source>
        <strain evidence="2 3">SS14</strain>
    </source>
</reference>
<sequence length="178" mass="19837">MSTPDCSRSSLFSSKETAGQNPRIDAYRTPTCFSKVFAISHSLGSRTLNYGAIIEGKSLPFAGIMFTCTFNLITQQLDDLTKDISSIWMVQQALAENVNTPSLFTGPITIVIGSLDTLISYPQKWDNDEVQKGEEVFFPDAQVKTVVIPGQGHDLNLLFFGPKLFQIMLDRFKRVTIF</sequence>
<dbReference type="SUPFAM" id="SSF53474">
    <property type="entry name" value="alpha/beta-Hydrolases"/>
    <property type="match status" value="1"/>
</dbReference>
<evidence type="ECO:0000313" key="2">
    <source>
        <dbReference type="EMBL" id="KIJ28052.1"/>
    </source>
</evidence>
<dbReference type="AlphaFoldDB" id="A0A0C9UGF0"/>
<dbReference type="Proteomes" id="UP000054279">
    <property type="component" value="Unassembled WGS sequence"/>
</dbReference>
<feature type="compositionally biased region" description="Polar residues" evidence="1">
    <location>
        <begin position="1"/>
        <end position="20"/>
    </location>
</feature>
<name>A0A0C9UGF0_SPHS4</name>
<keyword evidence="3" id="KW-1185">Reference proteome</keyword>